<evidence type="ECO:0000256" key="1">
    <source>
        <dbReference type="SAM" id="MobiDB-lite"/>
    </source>
</evidence>
<proteinExistence type="predicted"/>
<accession>A0ABQ4XGV9</accession>
<feature type="non-terminal residue" evidence="2">
    <location>
        <position position="1"/>
    </location>
</feature>
<name>A0ABQ4XGV9_9ASTR</name>
<evidence type="ECO:0000313" key="3">
    <source>
        <dbReference type="Proteomes" id="UP001151760"/>
    </source>
</evidence>
<evidence type="ECO:0000313" key="2">
    <source>
        <dbReference type="EMBL" id="GJS64530.1"/>
    </source>
</evidence>
<reference evidence="2" key="1">
    <citation type="journal article" date="2022" name="Int. J. Mol. Sci.">
        <title>Draft Genome of Tanacetum Coccineum: Genomic Comparison of Closely Related Tanacetum-Family Plants.</title>
        <authorList>
            <person name="Yamashiro T."/>
            <person name="Shiraishi A."/>
            <person name="Nakayama K."/>
            <person name="Satake H."/>
        </authorList>
    </citation>
    <scope>NUCLEOTIDE SEQUENCE</scope>
</reference>
<evidence type="ECO:0008006" key="4">
    <source>
        <dbReference type="Google" id="ProtNLM"/>
    </source>
</evidence>
<feature type="compositionally biased region" description="Basic and acidic residues" evidence="1">
    <location>
        <begin position="1"/>
        <end position="18"/>
    </location>
</feature>
<feature type="region of interest" description="Disordered" evidence="1">
    <location>
        <begin position="1"/>
        <end position="22"/>
    </location>
</feature>
<comment type="caution">
    <text evidence="2">The sequence shown here is derived from an EMBL/GenBank/DDBJ whole genome shotgun (WGS) entry which is preliminary data.</text>
</comment>
<organism evidence="2 3">
    <name type="scientific">Tanacetum coccineum</name>
    <dbReference type="NCBI Taxonomy" id="301880"/>
    <lineage>
        <taxon>Eukaryota</taxon>
        <taxon>Viridiplantae</taxon>
        <taxon>Streptophyta</taxon>
        <taxon>Embryophyta</taxon>
        <taxon>Tracheophyta</taxon>
        <taxon>Spermatophyta</taxon>
        <taxon>Magnoliopsida</taxon>
        <taxon>eudicotyledons</taxon>
        <taxon>Gunneridae</taxon>
        <taxon>Pentapetalae</taxon>
        <taxon>asterids</taxon>
        <taxon>campanulids</taxon>
        <taxon>Asterales</taxon>
        <taxon>Asteraceae</taxon>
        <taxon>Asteroideae</taxon>
        <taxon>Anthemideae</taxon>
        <taxon>Anthemidinae</taxon>
        <taxon>Tanacetum</taxon>
    </lineage>
</organism>
<gene>
    <name evidence="2" type="ORF">Tco_0679094</name>
</gene>
<protein>
    <recommendedName>
        <fullName evidence="4">RNase H type-1 domain-containing protein</fullName>
    </recommendedName>
</protein>
<dbReference type="Proteomes" id="UP001151760">
    <property type="component" value="Unassembled WGS sequence"/>
</dbReference>
<sequence length="407" mass="46465">GERGETEKPDSPATKEEEMANEQEVTLRTDCQAIISFYNKTNSNKSSRVRWIKFADAVTGTCVKINIEHIEGKHNTLADSLSRLVNLCFAECTCTGEMKELAAVALYLVEEVIQSPNAFQKNMKTTCEEVMKISNHFLESSQKLSSHLKNQEHYTNVTSSRPIKPQSEWINLMHGDQSPKTLNFQQQKKQLKPCETYKQSYNAKPKYALDNQPKTTTGQTKEKMFEFKTKKPEESSSNWKPWHKDWDAITSNHSEDDAIKDDGKYRYNRKGFLEDDESSDDSILIVDPGWDDYCLQELKLNRPVPLCLEARRALGKCFSGSGLGGSWSCEMNVEDHKMHLCTLSWCSVGIDIENMIDDQSFAQLYNDDDVGLCCLGILQLVILGVESKRDVLDWMLRLANDRIAWDK</sequence>
<dbReference type="EMBL" id="BQNB010009512">
    <property type="protein sequence ID" value="GJS64530.1"/>
    <property type="molecule type" value="Genomic_DNA"/>
</dbReference>
<reference evidence="2" key="2">
    <citation type="submission" date="2022-01" db="EMBL/GenBank/DDBJ databases">
        <authorList>
            <person name="Yamashiro T."/>
            <person name="Shiraishi A."/>
            <person name="Satake H."/>
            <person name="Nakayama K."/>
        </authorList>
    </citation>
    <scope>NUCLEOTIDE SEQUENCE</scope>
</reference>
<keyword evidence="3" id="KW-1185">Reference proteome</keyword>